<dbReference type="InterPro" id="IPR032025">
    <property type="entry name" value="DUF5063"/>
</dbReference>
<dbReference type="Gene3D" id="1.20.120.1550">
    <property type="entry name" value="Protein of unknown function DUF5063"/>
    <property type="match status" value="1"/>
</dbReference>
<dbReference type="InterPro" id="IPR038312">
    <property type="entry name" value="DUF5063_sf"/>
</dbReference>
<organism evidence="1 2">
    <name type="scientific">Sodaliphilus pleomorphus</name>
    <dbReference type="NCBI Taxonomy" id="2606626"/>
    <lineage>
        <taxon>Bacteria</taxon>
        <taxon>Pseudomonadati</taxon>
        <taxon>Bacteroidota</taxon>
        <taxon>Bacteroidia</taxon>
        <taxon>Bacteroidales</taxon>
        <taxon>Muribaculaceae</taxon>
        <taxon>Sodaliphilus</taxon>
    </lineage>
</organism>
<protein>
    <submittedName>
        <fullName evidence="1">DUF5063 domain-containing protein</fullName>
    </submittedName>
</protein>
<comment type="caution">
    <text evidence="1">The sequence shown here is derived from an EMBL/GenBank/DDBJ whole genome shotgun (WGS) entry which is preliminary data.</text>
</comment>
<dbReference type="AlphaFoldDB" id="A0A6L5XA04"/>
<dbReference type="Proteomes" id="UP000483362">
    <property type="component" value="Unassembled WGS sequence"/>
</dbReference>
<name>A0A6L5XA04_9BACT</name>
<sequence length="176" mass="20375">MQDEKIKLSPNSLAFIALTNEYCHALEEAADCDRDQFMAQMLKLLPRIYIAASDLERDVSYSEYEILPSLEEDSYNQVRDLVSQLMADEDVYLEVFVEDMKYSDMPIATSISENLSDLYQEFFNFIASVKEADTDVQLELIGQCKANFRNYWGQTLCNVMRALNTAYYNPANQEDY</sequence>
<dbReference type="RefSeq" id="WP_154326549.1">
    <property type="nucleotide sequence ID" value="NZ_CP045696.1"/>
</dbReference>
<proteinExistence type="predicted"/>
<evidence type="ECO:0000313" key="1">
    <source>
        <dbReference type="EMBL" id="MSS17200.1"/>
    </source>
</evidence>
<reference evidence="1 2" key="1">
    <citation type="submission" date="2019-08" db="EMBL/GenBank/DDBJ databases">
        <title>In-depth cultivation of the pig gut microbiome towards novel bacterial diversity and tailored functional studies.</title>
        <authorList>
            <person name="Wylensek D."/>
            <person name="Hitch T.C.A."/>
            <person name="Clavel T."/>
        </authorList>
    </citation>
    <scope>NUCLEOTIDE SEQUENCE [LARGE SCALE GENOMIC DNA]</scope>
    <source>
        <strain evidence="1 2">Oil-RF-744-WCA-WT-10</strain>
    </source>
</reference>
<evidence type="ECO:0000313" key="2">
    <source>
        <dbReference type="Proteomes" id="UP000483362"/>
    </source>
</evidence>
<keyword evidence="2" id="KW-1185">Reference proteome</keyword>
<dbReference type="EMBL" id="VULT01000006">
    <property type="protein sequence ID" value="MSS17200.1"/>
    <property type="molecule type" value="Genomic_DNA"/>
</dbReference>
<dbReference type="Pfam" id="PF16702">
    <property type="entry name" value="DUF5063"/>
    <property type="match status" value="1"/>
</dbReference>
<gene>
    <name evidence="1" type="ORF">FYJ29_05410</name>
</gene>
<accession>A0A6L5XA04</accession>